<dbReference type="AlphaFoldDB" id="A0A2G5CVC9"/>
<feature type="region of interest" description="Disordered" evidence="1">
    <location>
        <begin position="1"/>
        <end position="31"/>
    </location>
</feature>
<feature type="compositionally biased region" description="Basic and acidic residues" evidence="1">
    <location>
        <begin position="1"/>
        <end position="22"/>
    </location>
</feature>
<evidence type="ECO:0000313" key="2">
    <source>
        <dbReference type="EMBL" id="PIA34847.1"/>
    </source>
</evidence>
<dbReference type="EMBL" id="KZ305054">
    <property type="protein sequence ID" value="PIA34847.1"/>
    <property type="molecule type" value="Genomic_DNA"/>
</dbReference>
<evidence type="ECO:0000313" key="3">
    <source>
        <dbReference type="Proteomes" id="UP000230069"/>
    </source>
</evidence>
<dbReference type="Proteomes" id="UP000230069">
    <property type="component" value="Unassembled WGS sequence"/>
</dbReference>
<reference evidence="2 3" key="1">
    <citation type="submission" date="2017-09" db="EMBL/GenBank/DDBJ databases">
        <title>WGS assembly of Aquilegia coerulea Goldsmith.</title>
        <authorList>
            <person name="Hodges S."/>
            <person name="Kramer E."/>
            <person name="Nordborg M."/>
            <person name="Tomkins J."/>
            <person name="Borevitz J."/>
            <person name="Derieg N."/>
            <person name="Yan J."/>
            <person name="Mihaltcheva S."/>
            <person name="Hayes R.D."/>
            <person name="Rokhsar D."/>
        </authorList>
    </citation>
    <scope>NUCLEOTIDE SEQUENCE [LARGE SCALE GENOMIC DNA]</scope>
    <source>
        <strain evidence="3">cv. Goldsmith</strain>
    </source>
</reference>
<keyword evidence="3" id="KW-1185">Reference proteome</keyword>
<protein>
    <submittedName>
        <fullName evidence="2">Uncharacterized protein</fullName>
    </submittedName>
</protein>
<gene>
    <name evidence="2" type="ORF">AQUCO_03700254v1</name>
</gene>
<organism evidence="2 3">
    <name type="scientific">Aquilegia coerulea</name>
    <name type="common">Rocky mountain columbine</name>
    <dbReference type="NCBI Taxonomy" id="218851"/>
    <lineage>
        <taxon>Eukaryota</taxon>
        <taxon>Viridiplantae</taxon>
        <taxon>Streptophyta</taxon>
        <taxon>Embryophyta</taxon>
        <taxon>Tracheophyta</taxon>
        <taxon>Spermatophyta</taxon>
        <taxon>Magnoliopsida</taxon>
        <taxon>Ranunculales</taxon>
        <taxon>Ranunculaceae</taxon>
        <taxon>Thalictroideae</taxon>
        <taxon>Aquilegia</taxon>
    </lineage>
</organism>
<dbReference type="InParanoid" id="A0A2G5CVC9"/>
<proteinExistence type="predicted"/>
<name>A0A2G5CVC9_AQUCA</name>
<evidence type="ECO:0000256" key="1">
    <source>
        <dbReference type="SAM" id="MobiDB-lite"/>
    </source>
</evidence>
<accession>A0A2G5CVC9</accession>
<sequence>MRIPEHELLTRQQFEQRERDSDTENTWKVGNDQSLDHKTYLSLTWFLSPLPEKKKERRIELRGTKRGKVVNARACKTD</sequence>